<organism evidence="2 3">
    <name type="scientific">Strongyloides papillosus</name>
    <name type="common">Intestinal threadworm</name>
    <dbReference type="NCBI Taxonomy" id="174720"/>
    <lineage>
        <taxon>Eukaryota</taxon>
        <taxon>Metazoa</taxon>
        <taxon>Ecdysozoa</taxon>
        <taxon>Nematoda</taxon>
        <taxon>Chromadorea</taxon>
        <taxon>Rhabditida</taxon>
        <taxon>Tylenchina</taxon>
        <taxon>Panagrolaimomorpha</taxon>
        <taxon>Strongyloidoidea</taxon>
        <taxon>Strongyloididae</taxon>
        <taxon>Strongyloides</taxon>
    </lineage>
</organism>
<sequence length="99" mass="11266">MNSLSVVIFIAILINILFGYKTNCTRDIRIPCAVYLTPSEDAYRKLLQTIDPYDKLNYGIGLGPYDTDWKKIRKENQAIKKLGDQTIVSQLIIGVNPNF</sequence>
<evidence type="ECO:0000313" key="3">
    <source>
        <dbReference type="WBParaSite" id="SPAL_0001752200.1"/>
    </source>
</evidence>
<proteinExistence type="predicted"/>
<dbReference type="AlphaFoldDB" id="A0A0N5CI61"/>
<name>A0A0N5CI61_STREA</name>
<evidence type="ECO:0000313" key="2">
    <source>
        <dbReference type="Proteomes" id="UP000046392"/>
    </source>
</evidence>
<dbReference type="Proteomes" id="UP000046392">
    <property type="component" value="Unplaced"/>
</dbReference>
<keyword evidence="1" id="KW-0732">Signal</keyword>
<accession>A0A0N5CI61</accession>
<feature type="signal peptide" evidence="1">
    <location>
        <begin position="1"/>
        <end position="19"/>
    </location>
</feature>
<evidence type="ECO:0000256" key="1">
    <source>
        <dbReference type="SAM" id="SignalP"/>
    </source>
</evidence>
<feature type="chain" id="PRO_5005895971" evidence="1">
    <location>
        <begin position="20"/>
        <end position="99"/>
    </location>
</feature>
<dbReference type="WBParaSite" id="SPAL_0001752200.1">
    <property type="protein sequence ID" value="SPAL_0001752200.1"/>
    <property type="gene ID" value="SPAL_0001752200"/>
</dbReference>
<protein>
    <submittedName>
        <fullName evidence="3">Uncharacterized protein</fullName>
    </submittedName>
</protein>
<reference evidence="3" key="1">
    <citation type="submission" date="2017-02" db="UniProtKB">
        <authorList>
            <consortium name="WormBaseParasite"/>
        </authorList>
    </citation>
    <scope>IDENTIFICATION</scope>
</reference>
<keyword evidence="2" id="KW-1185">Reference proteome</keyword>